<gene>
    <name evidence="1" type="ORF">PNK_p0059</name>
</gene>
<name>A0A0U5EVA2_9BACT</name>
<dbReference type="InParanoid" id="A0A0U5EVA2"/>
<reference evidence="2" key="1">
    <citation type="submission" date="2015-09" db="EMBL/GenBank/DDBJ databases">
        <authorList>
            <person name="Bertelli C."/>
        </authorList>
    </citation>
    <scope>NUCLEOTIDE SEQUENCE [LARGE SCALE GENOMIC DNA]</scope>
    <source>
        <strain evidence="2">KNic</strain>
        <plasmid evidence="2">pPNK</plasmid>
    </source>
</reference>
<geneLocation type="plasmid" evidence="2">
    <name>pPNK</name>
</geneLocation>
<proteinExistence type="predicted"/>
<accession>A0A0U5EVA2</accession>
<dbReference type="AlphaFoldDB" id="A0A0U5EVA2"/>
<dbReference type="PATRIC" id="fig|389348.3.peg.2825"/>
<organism evidence="1 2">
    <name type="scientific">Candidatus Protochlamydia naegleriophila</name>
    <dbReference type="NCBI Taxonomy" id="389348"/>
    <lineage>
        <taxon>Bacteria</taxon>
        <taxon>Pseudomonadati</taxon>
        <taxon>Chlamydiota</taxon>
        <taxon>Chlamydiia</taxon>
        <taxon>Parachlamydiales</taxon>
        <taxon>Parachlamydiaceae</taxon>
        <taxon>Candidatus Protochlamydia</taxon>
    </lineage>
</organism>
<protein>
    <submittedName>
        <fullName evidence="1">Uncharacterized protein</fullName>
    </submittedName>
</protein>
<dbReference type="Proteomes" id="UP000069902">
    <property type="component" value="Plasmid pPNK"/>
</dbReference>
<dbReference type="EMBL" id="LN879503">
    <property type="protein sequence ID" value="CUI18113.1"/>
    <property type="molecule type" value="Genomic_DNA"/>
</dbReference>
<evidence type="ECO:0000313" key="2">
    <source>
        <dbReference type="Proteomes" id="UP000069902"/>
    </source>
</evidence>
<dbReference type="RefSeq" id="WP_059062537.1">
    <property type="nucleotide sequence ID" value="NZ_LN879503.1"/>
</dbReference>
<dbReference type="KEGG" id="pnl:PNK_p0059"/>
<evidence type="ECO:0000313" key="1">
    <source>
        <dbReference type="EMBL" id="CUI18113.1"/>
    </source>
</evidence>
<keyword evidence="2" id="KW-1185">Reference proteome</keyword>
<sequence>MSDFDFRQLNLIMTKINEYKNGKSYLSWLINDVESLINILEDPNQDWKADLGTSWLDLEEVYAFALADEKEYLDQKDIRIIDEALHKLETLIEDQLKTIKSPEDDC</sequence>